<accession>A0A0A2G5C6</accession>
<dbReference type="AlphaFoldDB" id="A0A0A2G5C6"/>
<dbReference type="EMBL" id="JQZW01000006">
    <property type="protein sequence ID" value="KGN98411.1"/>
    <property type="molecule type" value="Genomic_DNA"/>
</dbReference>
<evidence type="ECO:0000256" key="1">
    <source>
        <dbReference type="SAM" id="Phobius"/>
    </source>
</evidence>
<evidence type="ECO:0000313" key="2">
    <source>
        <dbReference type="EMBL" id="KGN98411.1"/>
    </source>
</evidence>
<evidence type="ECO:0000313" key="3">
    <source>
        <dbReference type="Proteomes" id="UP000030134"/>
    </source>
</evidence>
<organism evidence="2 3">
    <name type="scientific">Porphyromonas gingivicanis</name>
    <dbReference type="NCBI Taxonomy" id="266762"/>
    <lineage>
        <taxon>Bacteria</taxon>
        <taxon>Pseudomonadati</taxon>
        <taxon>Bacteroidota</taxon>
        <taxon>Bacteroidia</taxon>
        <taxon>Bacteroidales</taxon>
        <taxon>Porphyromonadaceae</taxon>
        <taxon>Porphyromonas</taxon>
    </lineage>
</organism>
<comment type="caution">
    <text evidence="2">The sequence shown here is derived from an EMBL/GenBank/DDBJ whole genome shotgun (WGS) entry which is preliminary data.</text>
</comment>
<reference evidence="2 3" key="1">
    <citation type="submission" date="2014-08" db="EMBL/GenBank/DDBJ databases">
        <title>Porphyromonas gingivicanis strain:COT-022_OH1391 Genome sequencing.</title>
        <authorList>
            <person name="Wallis C."/>
            <person name="Deusch O."/>
            <person name="O'Flynn C."/>
            <person name="Davis I."/>
            <person name="Jospin G."/>
            <person name="Darling A.E."/>
            <person name="Coil D.A."/>
            <person name="Alexiev A."/>
            <person name="Horsfall A."/>
            <person name="Kirkwood N."/>
            <person name="Harris S."/>
            <person name="Eisen J.A."/>
        </authorList>
    </citation>
    <scope>NUCLEOTIDE SEQUENCE [LARGE SCALE GENOMIC DNA]</scope>
    <source>
        <strain evidence="3">COT-022 OH1391</strain>
    </source>
</reference>
<name>A0A0A2G5C6_9PORP</name>
<dbReference type="Proteomes" id="UP000030134">
    <property type="component" value="Unassembled WGS sequence"/>
</dbReference>
<keyword evidence="1" id="KW-1133">Transmembrane helix</keyword>
<dbReference type="STRING" id="266762.HQ36_02005"/>
<proteinExistence type="predicted"/>
<keyword evidence="1" id="KW-0812">Transmembrane</keyword>
<sequence>MEAYVLAAIIVAIVQIIIIVKFFQIAQDLRFFRGEYEKLKRTHRFGEYVNTKGDKAFAVGDQVYSLELKRKVDIQSIREDGSYRCTYLTNAGMCRKDIPGDQLTDTPPTEAK</sequence>
<keyword evidence="3" id="KW-1185">Reference proteome</keyword>
<gene>
    <name evidence="2" type="ORF">HQ36_02005</name>
</gene>
<keyword evidence="1" id="KW-0472">Membrane</keyword>
<dbReference type="RefSeq" id="WP_025843018.1">
    <property type="nucleotide sequence ID" value="NZ_JQZW01000006.1"/>
</dbReference>
<feature type="transmembrane region" description="Helical" evidence="1">
    <location>
        <begin position="6"/>
        <end position="23"/>
    </location>
</feature>
<protein>
    <submittedName>
        <fullName evidence="2">Uncharacterized protein</fullName>
    </submittedName>
</protein>